<sequence>MKGLKMKKAKLLILSVLAFGFICIHVSSVSAAKTKTVSTNLSPQERAELAFYVYADNKSVLNHYSPSGWMGDSKDLIFNQEYRKDVYAGKTCIQVKYTPKGGNRWVGIYWQQPANNWGSNPDGYDLNKATFITFWAKGETGSEVISEVKIGGFKGDYPDSGSAFKKNIKLTQDWKLYHIDLRKTDLTRIAGGFSFTVTKKDNPNGATFYLDEIRYEMEK</sequence>
<dbReference type="STRING" id="1408281.Epro_0618"/>
<dbReference type="RefSeq" id="WP_052570517.1">
    <property type="nucleotide sequence ID" value="NZ_CP009498.1"/>
</dbReference>
<accession>A0A0G3WJG5</accession>
<gene>
    <name evidence="2" type="ORF">Epro_0618</name>
</gene>
<keyword evidence="1" id="KW-0732">Signal</keyword>
<feature type="chain" id="PRO_5005186206" description="CBM11 domain-containing protein" evidence="1">
    <location>
        <begin position="32"/>
        <end position="219"/>
    </location>
</feature>
<dbReference type="InterPro" id="IPR008979">
    <property type="entry name" value="Galactose-bd-like_sf"/>
</dbReference>
<name>A0A0G3WJG5_9BACT</name>
<dbReference type="KEGG" id="epo:Epro_0618"/>
<reference evidence="2 3" key="1">
    <citation type="submission" date="2014-09" db="EMBL/GenBank/DDBJ databases">
        <title>Complete genome sequence of Endomicrobium proavitum.</title>
        <authorList>
            <person name="Zheng H."/>
        </authorList>
    </citation>
    <scope>NUCLEOTIDE SEQUENCE [LARGE SCALE GENOMIC DNA]</scope>
    <source>
        <strain evidence="2 3">Rsa215</strain>
    </source>
</reference>
<feature type="signal peptide" evidence="1">
    <location>
        <begin position="1"/>
        <end position="31"/>
    </location>
</feature>
<proteinExistence type="predicted"/>
<organism evidence="2 3">
    <name type="scientific">Endomicrobium proavitum</name>
    <dbReference type="NCBI Taxonomy" id="1408281"/>
    <lineage>
        <taxon>Bacteria</taxon>
        <taxon>Pseudomonadati</taxon>
        <taxon>Elusimicrobiota</taxon>
        <taxon>Endomicrobiia</taxon>
        <taxon>Endomicrobiales</taxon>
        <taxon>Endomicrobiaceae</taxon>
        <taxon>Endomicrobium</taxon>
    </lineage>
</organism>
<keyword evidence="3" id="KW-1185">Reference proteome</keyword>
<protein>
    <recommendedName>
        <fullName evidence="4">CBM11 domain-containing protein</fullName>
    </recommendedName>
</protein>
<evidence type="ECO:0008006" key="4">
    <source>
        <dbReference type="Google" id="ProtNLM"/>
    </source>
</evidence>
<evidence type="ECO:0000313" key="2">
    <source>
        <dbReference type="EMBL" id="AKL97997.1"/>
    </source>
</evidence>
<dbReference type="EMBL" id="CP009498">
    <property type="protein sequence ID" value="AKL97997.1"/>
    <property type="molecule type" value="Genomic_DNA"/>
</dbReference>
<dbReference type="OrthoDB" id="9762066at2"/>
<dbReference type="Proteomes" id="UP000035337">
    <property type="component" value="Chromosome"/>
</dbReference>
<dbReference type="Gene3D" id="2.60.120.430">
    <property type="entry name" value="Galactose-binding lectin"/>
    <property type="match status" value="1"/>
</dbReference>
<evidence type="ECO:0000256" key="1">
    <source>
        <dbReference type="SAM" id="SignalP"/>
    </source>
</evidence>
<evidence type="ECO:0000313" key="3">
    <source>
        <dbReference type="Proteomes" id="UP000035337"/>
    </source>
</evidence>
<dbReference type="SUPFAM" id="SSF49785">
    <property type="entry name" value="Galactose-binding domain-like"/>
    <property type="match status" value="1"/>
</dbReference>
<dbReference type="AlphaFoldDB" id="A0A0G3WJG5"/>